<sequence length="552" mass="61907">MALVIYYSLVIVSTASFVSFSLAHEMEMEMEMEMTMAFQPSPPADEMWIAPNSDDTWDLEPAESDDLVLAPRRTYRKDPLDHFQIYTGGWNITNRHYWASVAYTGLPIFVIGAIWFATFGICLFLICLCYCFRQREPYASSSPIAYALSLIFLLLFSMAAIIGCVVLYSGQGKFHSNIINTLQYVVNEAEFTSQSLRNVSEHLVAAKQTSVVQVSLPPNVQTDIDRIQTMIDTSATTLTTTTQHNSRHISKLLHSLRLALIIITIAMLLLTFLGLAFSMLGMTLPVYILVIAGWILVTGTFILCAIFLLLHNATGDSCAAMKQWIQNPTPHTALDHILPCVDQPTAQQSLTNTKQVTSQLVDLINTVITNVSNINFAPNFVQLYYNQSGPLLPTLCNPFHPDLSDRPCAPGEVHLDNATQVWSGSVCRASPSGICFTTGRLSPNLYSQFSATVNVCTGLYQYSPFLIQLEDCSYARQTFLDVQTKYCPGLQKYSQTVYVGLLMLATAVMMSLLFWVMYGRERRHRHRRPGKENMPRGFVYAKDQDCEDDKQK</sequence>
<protein>
    <submittedName>
        <fullName evidence="3">Transmembrane protein</fullName>
    </submittedName>
</protein>
<feature type="transmembrane region" description="Helical" evidence="1">
    <location>
        <begin position="144"/>
        <end position="168"/>
    </location>
</feature>
<reference evidence="3 4" key="1">
    <citation type="journal article" date="2021" name="Nat. Commun.">
        <title>Incipient diploidization of the medicinal plant Perilla within 10,000 years.</title>
        <authorList>
            <person name="Zhang Y."/>
            <person name="Shen Q."/>
            <person name="Leng L."/>
            <person name="Zhang D."/>
            <person name="Chen S."/>
            <person name="Shi Y."/>
            <person name="Ning Z."/>
            <person name="Chen S."/>
        </authorList>
    </citation>
    <scope>NUCLEOTIDE SEQUENCE [LARGE SCALE GENOMIC DNA]</scope>
    <source>
        <strain evidence="4">cv. PC099</strain>
    </source>
</reference>
<dbReference type="GO" id="GO:0009506">
    <property type="term" value="C:plasmodesma"/>
    <property type="evidence" value="ECO:0007669"/>
    <property type="project" value="TreeGrafter"/>
</dbReference>
<feature type="transmembrane region" description="Helical" evidence="1">
    <location>
        <begin position="284"/>
        <end position="310"/>
    </location>
</feature>
<dbReference type="EMBL" id="SDAM02000091">
    <property type="protein sequence ID" value="KAH6831058.1"/>
    <property type="molecule type" value="Genomic_DNA"/>
</dbReference>
<dbReference type="InterPro" id="IPR040283">
    <property type="entry name" value="DDB_G0292058-like"/>
</dbReference>
<keyword evidence="1 3" id="KW-0812">Transmembrane</keyword>
<keyword evidence="1" id="KW-1133">Transmembrane helix</keyword>
<feature type="transmembrane region" description="Helical" evidence="1">
    <location>
        <begin position="256"/>
        <end position="277"/>
    </location>
</feature>
<accession>A0AAD4JC29</accession>
<evidence type="ECO:0000256" key="1">
    <source>
        <dbReference type="SAM" id="Phobius"/>
    </source>
</evidence>
<dbReference type="PANTHER" id="PTHR31414:SF15">
    <property type="entry name" value="PLASMA MEMBRANE FUSION PROTEIN"/>
    <property type="match status" value="1"/>
</dbReference>
<keyword evidence="4" id="KW-1185">Reference proteome</keyword>
<dbReference type="GO" id="GO:0005886">
    <property type="term" value="C:plasma membrane"/>
    <property type="evidence" value="ECO:0007669"/>
    <property type="project" value="TreeGrafter"/>
</dbReference>
<feature type="signal peptide" evidence="2">
    <location>
        <begin position="1"/>
        <end position="23"/>
    </location>
</feature>
<keyword evidence="1" id="KW-0472">Membrane</keyword>
<evidence type="ECO:0000313" key="3">
    <source>
        <dbReference type="EMBL" id="KAH6831058.1"/>
    </source>
</evidence>
<name>A0AAD4JC29_PERFH</name>
<feature type="transmembrane region" description="Helical" evidence="1">
    <location>
        <begin position="108"/>
        <end position="132"/>
    </location>
</feature>
<dbReference type="PANTHER" id="PTHR31414">
    <property type="entry name" value="TRANSMEMBRANE PROTEIN DDB_G0292058"/>
    <property type="match status" value="1"/>
</dbReference>
<gene>
    <name evidence="3" type="ORF">C2S53_006824</name>
</gene>
<proteinExistence type="predicted"/>
<comment type="caution">
    <text evidence="3">The sequence shown here is derived from an EMBL/GenBank/DDBJ whole genome shotgun (WGS) entry which is preliminary data.</text>
</comment>
<evidence type="ECO:0000313" key="4">
    <source>
        <dbReference type="Proteomes" id="UP001190926"/>
    </source>
</evidence>
<feature type="chain" id="PRO_5042039654" evidence="2">
    <location>
        <begin position="24"/>
        <end position="552"/>
    </location>
</feature>
<dbReference type="Proteomes" id="UP001190926">
    <property type="component" value="Unassembled WGS sequence"/>
</dbReference>
<dbReference type="AlphaFoldDB" id="A0AAD4JC29"/>
<organism evidence="3 4">
    <name type="scientific">Perilla frutescens var. hirtella</name>
    <name type="common">Perilla citriodora</name>
    <name type="synonym">Perilla setoyensis</name>
    <dbReference type="NCBI Taxonomy" id="608512"/>
    <lineage>
        <taxon>Eukaryota</taxon>
        <taxon>Viridiplantae</taxon>
        <taxon>Streptophyta</taxon>
        <taxon>Embryophyta</taxon>
        <taxon>Tracheophyta</taxon>
        <taxon>Spermatophyta</taxon>
        <taxon>Magnoliopsida</taxon>
        <taxon>eudicotyledons</taxon>
        <taxon>Gunneridae</taxon>
        <taxon>Pentapetalae</taxon>
        <taxon>asterids</taxon>
        <taxon>lamiids</taxon>
        <taxon>Lamiales</taxon>
        <taxon>Lamiaceae</taxon>
        <taxon>Nepetoideae</taxon>
        <taxon>Elsholtzieae</taxon>
        <taxon>Perilla</taxon>
    </lineage>
</organism>
<keyword evidence="2" id="KW-0732">Signal</keyword>
<evidence type="ECO:0000256" key="2">
    <source>
        <dbReference type="SAM" id="SignalP"/>
    </source>
</evidence>
<feature type="transmembrane region" description="Helical" evidence="1">
    <location>
        <begin position="497"/>
        <end position="518"/>
    </location>
</feature>